<reference evidence="4" key="1">
    <citation type="journal article" date="2014" name="Int. J. Syst. Evol. Microbiol.">
        <title>Complete genome sequence of Corynebacterium casei LMG S-19264T (=DSM 44701T), isolated from a smear-ripened cheese.</title>
        <authorList>
            <consortium name="US DOE Joint Genome Institute (JGI-PGF)"/>
            <person name="Walter F."/>
            <person name="Albersmeier A."/>
            <person name="Kalinowski J."/>
            <person name="Ruckert C."/>
        </authorList>
    </citation>
    <scope>NUCLEOTIDE SEQUENCE</scope>
    <source>
        <strain evidence="4">JCM 5069</strain>
    </source>
</reference>
<dbReference type="Pfam" id="PF13649">
    <property type="entry name" value="Methyltransf_25"/>
    <property type="match status" value="1"/>
</dbReference>
<protein>
    <submittedName>
        <fullName evidence="4">Methyltransferase</fullName>
    </submittedName>
</protein>
<dbReference type="RefSeq" id="WP_189936816.1">
    <property type="nucleotide sequence ID" value="NZ_BNCD01000020.1"/>
</dbReference>
<comment type="caution">
    <text evidence="4">The sequence shown here is derived from an EMBL/GenBank/DDBJ whole genome shotgun (WGS) entry which is preliminary data.</text>
</comment>
<gene>
    <name evidence="4" type="ORF">GCM10018793_56280</name>
</gene>
<evidence type="ECO:0000256" key="2">
    <source>
        <dbReference type="ARBA" id="ARBA00022679"/>
    </source>
</evidence>
<reference evidence="4" key="2">
    <citation type="submission" date="2020-09" db="EMBL/GenBank/DDBJ databases">
        <authorList>
            <person name="Sun Q."/>
            <person name="Ohkuma M."/>
        </authorList>
    </citation>
    <scope>NUCLEOTIDE SEQUENCE</scope>
    <source>
        <strain evidence="4">JCM 5069</strain>
    </source>
</reference>
<dbReference type="GO" id="GO:0008168">
    <property type="term" value="F:methyltransferase activity"/>
    <property type="evidence" value="ECO:0007669"/>
    <property type="project" value="UniProtKB-KW"/>
</dbReference>
<keyword evidence="2" id="KW-0808">Transferase</keyword>
<proteinExistence type="predicted"/>
<evidence type="ECO:0000259" key="3">
    <source>
        <dbReference type="Pfam" id="PF13649"/>
    </source>
</evidence>
<dbReference type="InterPro" id="IPR041698">
    <property type="entry name" value="Methyltransf_25"/>
</dbReference>
<accession>A0A919GKP9</accession>
<evidence type="ECO:0000313" key="5">
    <source>
        <dbReference type="Proteomes" id="UP000603708"/>
    </source>
</evidence>
<organism evidence="4 5">
    <name type="scientific">Streptomyces sulfonofaciens</name>
    <dbReference type="NCBI Taxonomy" id="68272"/>
    <lineage>
        <taxon>Bacteria</taxon>
        <taxon>Bacillati</taxon>
        <taxon>Actinomycetota</taxon>
        <taxon>Actinomycetes</taxon>
        <taxon>Kitasatosporales</taxon>
        <taxon>Streptomycetaceae</taxon>
        <taxon>Streptomyces</taxon>
    </lineage>
</organism>
<evidence type="ECO:0000313" key="4">
    <source>
        <dbReference type="EMBL" id="GHH85994.1"/>
    </source>
</evidence>
<dbReference type="PANTHER" id="PTHR43861:SF1">
    <property type="entry name" value="TRANS-ACONITATE 2-METHYLTRANSFERASE"/>
    <property type="match status" value="1"/>
</dbReference>
<keyword evidence="5" id="KW-1185">Reference proteome</keyword>
<dbReference type="InterPro" id="IPR029063">
    <property type="entry name" value="SAM-dependent_MTases_sf"/>
</dbReference>
<keyword evidence="1 4" id="KW-0489">Methyltransferase</keyword>
<dbReference type="CDD" id="cd02440">
    <property type="entry name" value="AdoMet_MTases"/>
    <property type="match status" value="1"/>
</dbReference>
<dbReference type="PANTHER" id="PTHR43861">
    <property type="entry name" value="TRANS-ACONITATE 2-METHYLTRANSFERASE-RELATED"/>
    <property type="match status" value="1"/>
</dbReference>
<dbReference type="SUPFAM" id="SSF53335">
    <property type="entry name" value="S-adenosyl-L-methionine-dependent methyltransferases"/>
    <property type="match status" value="1"/>
</dbReference>
<dbReference type="Proteomes" id="UP000603708">
    <property type="component" value="Unassembled WGS sequence"/>
</dbReference>
<feature type="domain" description="Methyltransferase" evidence="3">
    <location>
        <begin position="65"/>
        <end position="152"/>
    </location>
</feature>
<dbReference type="GO" id="GO:0017000">
    <property type="term" value="P:antibiotic biosynthetic process"/>
    <property type="evidence" value="ECO:0007669"/>
    <property type="project" value="UniProtKB-ARBA"/>
</dbReference>
<dbReference type="AlphaFoldDB" id="A0A919GKP9"/>
<name>A0A919GKP9_9ACTN</name>
<dbReference type="EMBL" id="BNCD01000020">
    <property type="protein sequence ID" value="GHH85994.1"/>
    <property type="molecule type" value="Genomic_DNA"/>
</dbReference>
<evidence type="ECO:0000256" key="1">
    <source>
        <dbReference type="ARBA" id="ARBA00022603"/>
    </source>
</evidence>
<sequence>MTETTPRPHLDQHTYLHATRAAYDTVAVDYARLVRPRFAALPLDRAMLGAFAELARAADAGPVGDLGCGPGHVTDHLRSLGVDAFGVDLSPGMVAVARSSFPELRFDVGSMTALDLPDGSLGGVVAWYSTVHTPPEVLPTVLAEFRRVLAPGAPFLCAFKAGDRLRHLDHAYGHDLSLDVYWTPPERMEDLVTGAGLTIEARLLREPDAQERPAQGPQGYLLARR</sequence>
<dbReference type="Gene3D" id="3.40.50.150">
    <property type="entry name" value="Vaccinia Virus protein VP39"/>
    <property type="match status" value="1"/>
</dbReference>
<dbReference type="GO" id="GO:0032259">
    <property type="term" value="P:methylation"/>
    <property type="evidence" value="ECO:0007669"/>
    <property type="project" value="UniProtKB-KW"/>
</dbReference>